<evidence type="ECO:0000313" key="2">
    <source>
        <dbReference type="EMBL" id="CAD8386684.1"/>
    </source>
</evidence>
<dbReference type="EMBL" id="HBEG01049840">
    <property type="protein sequence ID" value="CAD8386684.1"/>
    <property type="molecule type" value="Transcribed_RNA"/>
</dbReference>
<accession>A0A7S0BA97</accession>
<name>A0A7S0BA97_9DINO</name>
<proteinExistence type="predicted"/>
<evidence type="ECO:0000256" key="1">
    <source>
        <dbReference type="SAM" id="Phobius"/>
    </source>
</evidence>
<reference evidence="2" key="1">
    <citation type="submission" date="2021-01" db="EMBL/GenBank/DDBJ databases">
        <authorList>
            <person name="Corre E."/>
            <person name="Pelletier E."/>
            <person name="Niang G."/>
            <person name="Scheremetjew M."/>
            <person name="Finn R."/>
            <person name="Kale V."/>
            <person name="Holt S."/>
            <person name="Cochrane G."/>
            <person name="Meng A."/>
            <person name="Brown T."/>
            <person name="Cohen L."/>
        </authorList>
    </citation>
    <scope>NUCLEOTIDE SEQUENCE</scope>
    <source>
        <strain evidence="2">Pbaha01</strain>
    </source>
</reference>
<dbReference type="SUPFAM" id="SSF52151">
    <property type="entry name" value="FabD/lysophospholipase-like"/>
    <property type="match status" value="1"/>
</dbReference>
<dbReference type="InterPro" id="IPR016035">
    <property type="entry name" value="Acyl_Trfase/lysoPLipase"/>
</dbReference>
<keyword evidence="1" id="KW-0472">Membrane</keyword>
<organism evidence="2">
    <name type="scientific">Pyrodinium bahamense</name>
    <dbReference type="NCBI Taxonomy" id="73915"/>
    <lineage>
        <taxon>Eukaryota</taxon>
        <taxon>Sar</taxon>
        <taxon>Alveolata</taxon>
        <taxon>Dinophyceae</taxon>
        <taxon>Gonyaulacales</taxon>
        <taxon>Pyrocystaceae</taxon>
        <taxon>Pyrodinium</taxon>
    </lineage>
</organism>
<keyword evidence="1" id="KW-0812">Transmembrane</keyword>
<gene>
    <name evidence="2" type="ORF">PBAH0796_LOCUS30372</name>
</gene>
<protein>
    <submittedName>
        <fullName evidence="2">Uncharacterized protein</fullName>
    </submittedName>
</protein>
<feature type="transmembrane region" description="Helical" evidence="1">
    <location>
        <begin position="21"/>
        <end position="41"/>
    </location>
</feature>
<sequence length="316" mass="35505">MEDIQEQHWISRWLQGLIDRLPAACPFIAAQILLLVGATIGSRSLPEAEACPVACAFVIGSFLTFGAVIILSFFAFFRPLQWLMRSPMIQQFQMLVMHRYMAMQPPPYVYISDGGLLEVLGILPLLRRRLDRIVVSDAAEDPQLSMRCLRDAISYCRREGLCSFYDPRDPCRDMEFVLQSFKESDAAFLHLGIRYEARAGDAPQPHGELFYVRMRLLPGDNAPTRYLLTEGELLRPPSPNGRAAARPPRGWELRRDLSGVCFRGCECGGLCVGRRFPDFGVGNQFLTPLHFANLCSLGAELSEPLVHAMRADSARP</sequence>
<feature type="transmembrane region" description="Helical" evidence="1">
    <location>
        <begin position="53"/>
        <end position="77"/>
    </location>
</feature>
<dbReference type="AlphaFoldDB" id="A0A7S0BA97"/>
<keyword evidence="1" id="KW-1133">Transmembrane helix</keyword>